<sequence>ETISPRHVGRLLNEADLKPHQSQYWLNPPPDPQFDAKVNEICEVYLSAIERTEPGERTISIDEMTGTQALERHVIDKPMRPGKREREFEYTRHGTCW</sequence>
<reference evidence="1" key="1">
    <citation type="submission" date="2021-05" db="EMBL/GenBank/DDBJ databases">
        <authorList>
            <person name="Pietrasiak N."/>
            <person name="Ward R."/>
            <person name="Stajich J.E."/>
            <person name="Kurbessoian T."/>
        </authorList>
    </citation>
    <scope>NUCLEOTIDE SEQUENCE</scope>
    <source>
        <strain evidence="1">GSE-TBD4-15B</strain>
    </source>
</reference>
<gene>
    <name evidence="1" type="ORF">KME07_07535</name>
</gene>
<evidence type="ECO:0000313" key="1">
    <source>
        <dbReference type="EMBL" id="MBW4465279.1"/>
    </source>
</evidence>
<accession>A0A951PAV3</accession>
<name>A0A951PAV3_9CYAN</name>
<protein>
    <submittedName>
        <fullName evidence="1">IS630 family transposase</fullName>
    </submittedName>
</protein>
<evidence type="ECO:0000313" key="2">
    <source>
        <dbReference type="Proteomes" id="UP000707356"/>
    </source>
</evidence>
<dbReference type="Proteomes" id="UP000707356">
    <property type="component" value="Unassembled WGS sequence"/>
</dbReference>
<dbReference type="AlphaFoldDB" id="A0A951PAV3"/>
<organism evidence="1 2">
    <name type="scientific">Pegethrix bostrychoides GSE-TBD4-15B</name>
    <dbReference type="NCBI Taxonomy" id="2839662"/>
    <lineage>
        <taxon>Bacteria</taxon>
        <taxon>Bacillati</taxon>
        <taxon>Cyanobacteriota</taxon>
        <taxon>Cyanophyceae</taxon>
        <taxon>Oculatellales</taxon>
        <taxon>Oculatellaceae</taxon>
        <taxon>Pegethrix</taxon>
    </lineage>
</organism>
<proteinExistence type="predicted"/>
<dbReference type="EMBL" id="JAHHHV010000037">
    <property type="protein sequence ID" value="MBW4465279.1"/>
    <property type="molecule type" value="Genomic_DNA"/>
</dbReference>
<feature type="non-terminal residue" evidence="1">
    <location>
        <position position="1"/>
    </location>
</feature>
<reference evidence="1" key="2">
    <citation type="journal article" date="2022" name="Microbiol. Resour. Announc.">
        <title>Metagenome Sequencing to Explore Phylogenomics of Terrestrial Cyanobacteria.</title>
        <authorList>
            <person name="Ward R.D."/>
            <person name="Stajich J.E."/>
            <person name="Johansen J.R."/>
            <person name="Huntemann M."/>
            <person name="Clum A."/>
            <person name="Foster B."/>
            <person name="Foster B."/>
            <person name="Roux S."/>
            <person name="Palaniappan K."/>
            <person name="Varghese N."/>
            <person name="Mukherjee S."/>
            <person name="Reddy T.B.K."/>
            <person name="Daum C."/>
            <person name="Copeland A."/>
            <person name="Chen I.A."/>
            <person name="Ivanova N.N."/>
            <person name="Kyrpides N.C."/>
            <person name="Shapiro N."/>
            <person name="Eloe-Fadrosh E.A."/>
            <person name="Pietrasiak N."/>
        </authorList>
    </citation>
    <scope>NUCLEOTIDE SEQUENCE</scope>
    <source>
        <strain evidence="1">GSE-TBD4-15B</strain>
    </source>
</reference>
<comment type="caution">
    <text evidence="1">The sequence shown here is derived from an EMBL/GenBank/DDBJ whole genome shotgun (WGS) entry which is preliminary data.</text>
</comment>